<accession>A0A1G5DZ69</accession>
<proteinExistence type="predicted"/>
<dbReference type="AlphaFoldDB" id="A0A1G5DZ69"/>
<reference evidence="2" key="1">
    <citation type="submission" date="2016-10" db="EMBL/GenBank/DDBJ databases">
        <authorList>
            <person name="Varghese N."/>
            <person name="Submissions S."/>
        </authorList>
    </citation>
    <scope>NUCLEOTIDE SEQUENCE [LARGE SCALE GENOMIC DNA]</scope>
    <source>
        <strain evidence="2">BL9</strain>
    </source>
</reference>
<dbReference type="EMBL" id="FMVM01000003">
    <property type="protein sequence ID" value="SCY19917.1"/>
    <property type="molecule type" value="Genomic_DNA"/>
</dbReference>
<protein>
    <submittedName>
        <fullName evidence="1">Uncharacterized protein</fullName>
    </submittedName>
</protein>
<evidence type="ECO:0000313" key="2">
    <source>
        <dbReference type="Proteomes" id="UP000198538"/>
    </source>
</evidence>
<organism evidence="1 2">
    <name type="scientific">Paenibacillus polysaccharolyticus</name>
    <dbReference type="NCBI Taxonomy" id="582692"/>
    <lineage>
        <taxon>Bacteria</taxon>
        <taxon>Bacillati</taxon>
        <taxon>Bacillota</taxon>
        <taxon>Bacilli</taxon>
        <taxon>Bacillales</taxon>
        <taxon>Paenibacillaceae</taxon>
        <taxon>Paenibacillus</taxon>
    </lineage>
</organism>
<dbReference type="Proteomes" id="UP000198538">
    <property type="component" value="Unassembled WGS sequence"/>
</dbReference>
<gene>
    <name evidence="1" type="ORF">SAMN05720606_10385</name>
</gene>
<dbReference type="RefSeq" id="WP_167375644.1">
    <property type="nucleotide sequence ID" value="NZ_FMVM01000003.1"/>
</dbReference>
<dbReference type="STRING" id="582692.SAMN05720606_10385"/>
<evidence type="ECO:0000313" key="1">
    <source>
        <dbReference type="EMBL" id="SCY19917.1"/>
    </source>
</evidence>
<name>A0A1G5DZ69_9BACL</name>
<sequence>MIGEMAKKQEQNELELLLLFQGMNVSGNNALSKKSKKKSGYAAACSTKYLIVARTF</sequence>
<keyword evidence="2" id="KW-1185">Reference proteome</keyword>